<evidence type="ECO:0000313" key="2">
    <source>
        <dbReference type="EMBL" id="GLV60650.1"/>
    </source>
</evidence>
<organism evidence="2 3">
    <name type="scientific">Dictyobacter halimunensis</name>
    <dbReference type="NCBI Taxonomy" id="3026934"/>
    <lineage>
        <taxon>Bacteria</taxon>
        <taxon>Bacillati</taxon>
        <taxon>Chloroflexota</taxon>
        <taxon>Ktedonobacteria</taxon>
        <taxon>Ktedonobacterales</taxon>
        <taxon>Dictyobacteraceae</taxon>
        <taxon>Dictyobacter</taxon>
    </lineage>
</organism>
<feature type="transmembrane region" description="Helical" evidence="1">
    <location>
        <begin position="12"/>
        <end position="37"/>
    </location>
</feature>
<feature type="transmembrane region" description="Helical" evidence="1">
    <location>
        <begin position="43"/>
        <end position="63"/>
    </location>
</feature>
<sequence>MFQRWPNENILIVFGGVALAIYIMGRIMPGIAGLYSFFTSECLFSLVGICAVVLGCAGLYSTWRRGY</sequence>
<dbReference type="RefSeq" id="WP_338257781.1">
    <property type="nucleotide sequence ID" value="NZ_BSRI01000002.1"/>
</dbReference>
<accession>A0ABQ6G4Z8</accession>
<protein>
    <submittedName>
        <fullName evidence="2">Uncharacterized protein</fullName>
    </submittedName>
</protein>
<keyword evidence="1" id="KW-1133">Transmembrane helix</keyword>
<dbReference type="Proteomes" id="UP001344906">
    <property type="component" value="Unassembled WGS sequence"/>
</dbReference>
<comment type="caution">
    <text evidence="2">The sequence shown here is derived from an EMBL/GenBank/DDBJ whole genome shotgun (WGS) entry which is preliminary data.</text>
</comment>
<keyword evidence="1" id="KW-0812">Transmembrane</keyword>
<proteinExistence type="predicted"/>
<gene>
    <name evidence="2" type="ORF">KDH_74690</name>
</gene>
<reference evidence="2 3" key="1">
    <citation type="submission" date="2023-02" db="EMBL/GenBank/DDBJ databases">
        <title>Dictyobacter halimunensis sp. nov., a new member of the class Ktedonobacteria from forest soil in a geothermal area.</title>
        <authorList>
            <person name="Rachmania M.K."/>
            <person name="Ningsih F."/>
            <person name="Sakai Y."/>
            <person name="Yabe S."/>
            <person name="Yokota A."/>
            <person name="Sjamsuridzal W."/>
        </authorList>
    </citation>
    <scope>NUCLEOTIDE SEQUENCE [LARGE SCALE GENOMIC DNA]</scope>
    <source>
        <strain evidence="2 3">S3.2.2.5</strain>
    </source>
</reference>
<evidence type="ECO:0000313" key="3">
    <source>
        <dbReference type="Proteomes" id="UP001344906"/>
    </source>
</evidence>
<evidence type="ECO:0000256" key="1">
    <source>
        <dbReference type="SAM" id="Phobius"/>
    </source>
</evidence>
<name>A0ABQ6G4Z8_9CHLR</name>
<dbReference type="EMBL" id="BSRI01000002">
    <property type="protein sequence ID" value="GLV60650.1"/>
    <property type="molecule type" value="Genomic_DNA"/>
</dbReference>
<keyword evidence="1" id="KW-0472">Membrane</keyword>
<keyword evidence="3" id="KW-1185">Reference proteome</keyword>